<accession>A0ABP9MEP0</accession>
<evidence type="ECO:0000256" key="10">
    <source>
        <dbReference type="ARBA" id="ARBA00022840"/>
    </source>
</evidence>
<dbReference type="Pfam" id="PF06480">
    <property type="entry name" value="FtsH_ext"/>
    <property type="match status" value="1"/>
</dbReference>
<dbReference type="Pfam" id="PF17862">
    <property type="entry name" value="AAA_lid_3"/>
    <property type="match status" value="1"/>
</dbReference>
<keyword evidence="12 14" id="KW-0482">Metalloprotease</keyword>
<organism evidence="18 19">
    <name type="scientific">Bartonella acomydis</name>
    <dbReference type="NCBI Taxonomy" id="686234"/>
    <lineage>
        <taxon>Bacteria</taxon>
        <taxon>Pseudomonadati</taxon>
        <taxon>Pseudomonadota</taxon>
        <taxon>Alphaproteobacteria</taxon>
        <taxon>Hyphomicrobiales</taxon>
        <taxon>Bartonellaceae</taxon>
        <taxon>Bartonella</taxon>
    </lineage>
</organism>
<dbReference type="InterPro" id="IPR041569">
    <property type="entry name" value="AAA_lid_3"/>
</dbReference>
<feature type="transmembrane region" description="Helical" evidence="14">
    <location>
        <begin position="103"/>
        <end position="124"/>
    </location>
</feature>
<dbReference type="GO" id="GO:0008237">
    <property type="term" value="F:metallopeptidase activity"/>
    <property type="evidence" value="ECO:0007669"/>
    <property type="project" value="UniProtKB-KW"/>
</dbReference>
<comment type="subunit">
    <text evidence="14">Homohexamer.</text>
</comment>
<keyword evidence="10 14" id="KW-0067">ATP-binding</keyword>
<dbReference type="Gene3D" id="3.30.720.210">
    <property type="match status" value="1"/>
</dbReference>
<dbReference type="Gene3D" id="1.10.8.60">
    <property type="match status" value="1"/>
</dbReference>
<evidence type="ECO:0000259" key="17">
    <source>
        <dbReference type="SMART" id="SM00382"/>
    </source>
</evidence>
<dbReference type="Gene3D" id="1.20.58.760">
    <property type="entry name" value="Peptidase M41"/>
    <property type="match status" value="1"/>
</dbReference>
<comment type="similarity">
    <text evidence="14">In the central section; belongs to the AAA ATPase family.</text>
</comment>
<evidence type="ECO:0000256" key="9">
    <source>
        <dbReference type="ARBA" id="ARBA00022833"/>
    </source>
</evidence>
<dbReference type="Pfam" id="PF00004">
    <property type="entry name" value="AAA"/>
    <property type="match status" value="1"/>
</dbReference>
<evidence type="ECO:0000313" key="18">
    <source>
        <dbReference type="EMBL" id="GAA5095565.1"/>
    </source>
</evidence>
<dbReference type="PROSITE" id="PS00674">
    <property type="entry name" value="AAA"/>
    <property type="match status" value="1"/>
</dbReference>
<dbReference type="InterPro" id="IPR037219">
    <property type="entry name" value="Peptidase_M41-like"/>
</dbReference>
<comment type="subcellular location">
    <subcellularLocation>
        <location evidence="14">Cell membrane</location>
        <topology evidence="14">Multi-pass membrane protein</topology>
        <orientation evidence="14">Cytoplasmic side</orientation>
    </subcellularLocation>
    <subcellularLocation>
        <location evidence="1">Membrane</location>
    </subcellularLocation>
</comment>
<evidence type="ECO:0000256" key="6">
    <source>
        <dbReference type="ARBA" id="ARBA00022723"/>
    </source>
</evidence>
<feature type="binding site" evidence="14">
    <location>
        <position position="496"/>
    </location>
    <ligand>
        <name>Zn(2+)</name>
        <dbReference type="ChEBI" id="CHEBI:29105"/>
        <note>catalytic</note>
    </ligand>
</feature>
<dbReference type="NCBIfam" id="TIGR01241">
    <property type="entry name" value="FtsH_fam"/>
    <property type="match status" value="1"/>
</dbReference>
<feature type="active site" evidence="14">
    <location>
        <position position="419"/>
    </location>
</feature>
<feature type="compositionally biased region" description="Low complexity" evidence="16">
    <location>
        <begin position="696"/>
        <end position="709"/>
    </location>
</feature>
<dbReference type="SMART" id="SM00382">
    <property type="entry name" value="AAA"/>
    <property type="match status" value="1"/>
</dbReference>
<keyword evidence="8 14" id="KW-0378">Hydrolase</keyword>
<comment type="caution">
    <text evidence="18">The sequence shown here is derived from an EMBL/GenBank/DDBJ whole genome shotgun (WGS) entry which is preliminary data.</text>
</comment>
<comment type="similarity">
    <text evidence="15">Belongs to the AAA ATPase family.</text>
</comment>
<dbReference type="PANTHER" id="PTHR23076">
    <property type="entry name" value="METALLOPROTEASE M41 FTSH"/>
    <property type="match status" value="1"/>
</dbReference>
<keyword evidence="13 14" id="KW-0472">Membrane</keyword>
<evidence type="ECO:0000256" key="5">
    <source>
        <dbReference type="ARBA" id="ARBA00022692"/>
    </source>
</evidence>
<evidence type="ECO:0000256" key="7">
    <source>
        <dbReference type="ARBA" id="ARBA00022741"/>
    </source>
</evidence>
<dbReference type="EMBL" id="BAABIY010000012">
    <property type="protein sequence ID" value="GAA5095565.1"/>
    <property type="molecule type" value="Genomic_DNA"/>
</dbReference>
<keyword evidence="4 14" id="KW-0645">Protease</keyword>
<dbReference type="HAMAP" id="MF_01458">
    <property type="entry name" value="FtsH"/>
    <property type="match status" value="1"/>
</dbReference>
<evidence type="ECO:0000256" key="11">
    <source>
        <dbReference type="ARBA" id="ARBA00022989"/>
    </source>
</evidence>
<evidence type="ECO:0000256" key="12">
    <source>
        <dbReference type="ARBA" id="ARBA00023049"/>
    </source>
</evidence>
<dbReference type="SUPFAM" id="SSF140990">
    <property type="entry name" value="FtsH protease domain-like"/>
    <property type="match status" value="1"/>
</dbReference>
<dbReference type="InterPro" id="IPR000642">
    <property type="entry name" value="Peptidase_M41"/>
</dbReference>
<keyword evidence="19" id="KW-1185">Reference proteome</keyword>
<keyword evidence="11 14" id="KW-1133">Transmembrane helix</keyword>
<protein>
    <recommendedName>
        <fullName evidence="14">ATP-dependent zinc metalloprotease FtsH</fullName>
        <ecNumber evidence="14">3.4.24.-</ecNumber>
    </recommendedName>
</protein>
<feature type="binding site" evidence="14">
    <location>
        <position position="422"/>
    </location>
    <ligand>
        <name>Zn(2+)</name>
        <dbReference type="ChEBI" id="CHEBI:29105"/>
        <note>catalytic</note>
    </ligand>
</feature>
<keyword evidence="6 14" id="KW-0479">Metal-binding</keyword>
<proteinExistence type="inferred from homology"/>
<dbReference type="InterPro" id="IPR003593">
    <property type="entry name" value="AAA+_ATPase"/>
</dbReference>
<evidence type="ECO:0000256" key="16">
    <source>
        <dbReference type="SAM" id="MobiDB-lite"/>
    </source>
</evidence>
<comment type="function">
    <text evidence="14">Acts as a processive, ATP-dependent zinc metallopeptidase for both cytoplasmic and membrane proteins. Plays a role in the quality control of integral membrane proteins.</text>
</comment>
<evidence type="ECO:0000256" key="8">
    <source>
        <dbReference type="ARBA" id="ARBA00022801"/>
    </source>
</evidence>
<keyword evidence="3 14" id="KW-1003">Cell membrane</keyword>
<comment type="cofactor">
    <cofactor evidence="14">
        <name>Zn(2+)</name>
        <dbReference type="ChEBI" id="CHEBI:29105"/>
    </cofactor>
    <text evidence="14">Binds 1 zinc ion per subunit.</text>
</comment>
<gene>
    <name evidence="14 18" type="primary">ftsH</name>
    <name evidence="18" type="ORF">GCM10023260_03610</name>
</gene>
<evidence type="ECO:0000256" key="15">
    <source>
        <dbReference type="RuleBase" id="RU003651"/>
    </source>
</evidence>
<dbReference type="InterPro" id="IPR027417">
    <property type="entry name" value="P-loop_NTPase"/>
</dbReference>
<reference evidence="19" key="1">
    <citation type="journal article" date="2019" name="Int. J. Syst. Evol. Microbiol.">
        <title>The Global Catalogue of Microorganisms (GCM) 10K type strain sequencing project: providing services to taxonomists for standard genome sequencing and annotation.</title>
        <authorList>
            <consortium name="The Broad Institute Genomics Platform"/>
            <consortium name="The Broad Institute Genome Sequencing Center for Infectious Disease"/>
            <person name="Wu L."/>
            <person name="Ma J."/>
        </authorList>
    </citation>
    <scope>NUCLEOTIDE SEQUENCE [LARGE SCALE GENOMIC DNA]</scope>
    <source>
        <strain evidence="19">JCM 17706</strain>
    </source>
</reference>
<keyword evidence="7 14" id="KW-0547">Nucleotide-binding</keyword>
<dbReference type="InterPro" id="IPR005936">
    <property type="entry name" value="FtsH"/>
</dbReference>
<sequence length="732" mass="79944">MNSNYRSLLIWGVIALILIVSFSLFNGDSQRSGGGEISYSEFLQKVENNELKSVTIQGQKLTGQTIEHRVISTYAPRDPGLIQKLENKNVNVKAIPESSGNNIFLNLLFSLLPVIIIVGAWVFFMRQMQNGSRGAMGFGKSKAKLLNEAQGRVTFQDVAGVEEAKQDLQEIVDFLREPQKFQRLGGRIPRGVLLVGPPGTGKTLLARSVAGEANVPFFTISGSDFVEMFVGVGASRVRDMFEQAKKNAPCIIFIDEIDAVGRHRGAGLGGGNDEREQTLNQLLVEMDGFEPNESIILIAATNRPDVLDPALLRPGRFDRQVVVPNPDVSGREQILKVHVRNVPLAPNVDLKILARGTPGFSGADLMNLVNEAALMAASRNKRVVTMQEFEDAKDKVMMGAERRSTAMTQEEKELTAYHEAGHAIVALNVPVADPVHKATIVPRGRALGMVMQLPEGDRYSMSYRWMISRLAIMMGGRVAEELKFGKENITSGASSDIEQATKLARAMITRWGFSDLLGHVAYGDNQDEVFLGHSVARTQNVSEETARMIDMEVRKLIDDAYKNATNILKTKRQEWFALAQGLLEYETLTGAEINEVIAGKPPSRTQKDETASPRTSSVPKTGTIKAESHTSTVVNADVGEARVDKAETDKITSDKTRISKKEAQVGKKKTSGDAETGKTASQVTQSHDMEKKTRSAKSTTKAATHSASKAKVEKKSSATGRDKGKHKPSGDA</sequence>
<feature type="region of interest" description="Disordered" evidence="16">
    <location>
        <begin position="654"/>
        <end position="732"/>
    </location>
</feature>
<feature type="transmembrane region" description="Helical" evidence="14">
    <location>
        <begin position="7"/>
        <end position="25"/>
    </location>
</feature>
<dbReference type="PANTHER" id="PTHR23076:SF97">
    <property type="entry name" value="ATP-DEPENDENT ZINC METALLOPROTEASE YME1L1"/>
    <property type="match status" value="1"/>
</dbReference>
<feature type="binding site" evidence="14">
    <location>
        <position position="418"/>
    </location>
    <ligand>
        <name>Zn(2+)</name>
        <dbReference type="ChEBI" id="CHEBI:29105"/>
        <note>catalytic</note>
    </ligand>
</feature>
<dbReference type="InterPro" id="IPR003960">
    <property type="entry name" value="ATPase_AAA_CS"/>
</dbReference>
<feature type="binding site" evidence="14">
    <location>
        <begin position="196"/>
        <end position="203"/>
    </location>
    <ligand>
        <name>ATP</name>
        <dbReference type="ChEBI" id="CHEBI:30616"/>
    </ligand>
</feature>
<evidence type="ECO:0000256" key="14">
    <source>
        <dbReference type="HAMAP-Rule" id="MF_01458"/>
    </source>
</evidence>
<dbReference type="EC" id="3.4.24.-" evidence="14"/>
<evidence type="ECO:0000256" key="1">
    <source>
        <dbReference type="ARBA" id="ARBA00004370"/>
    </source>
</evidence>
<dbReference type="InterPro" id="IPR011546">
    <property type="entry name" value="Pept_M41_FtsH_extracell"/>
</dbReference>
<feature type="compositionally biased region" description="Basic and acidic residues" evidence="16">
    <location>
        <begin position="710"/>
        <end position="732"/>
    </location>
</feature>
<feature type="domain" description="AAA+ ATPase" evidence="17">
    <location>
        <begin position="188"/>
        <end position="327"/>
    </location>
</feature>
<dbReference type="CDD" id="cd19501">
    <property type="entry name" value="RecA-like_FtsH"/>
    <property type="match status" value="1"/>
</dbReference>
<keyword evidence="5 14" id="KW-0812">Transmembrane</keyword>
<dbReference type="RefSeq" id="WP_345096279.1">
    <property type="nucleotide sequence ID" value="NZ_BAABIY010000012.1"/>
</dbReference>
<evidence type="ECO:0000256" key="4">
    <source>
        <dbReference type="ARBA" id="ARBA00022670"/>
    </source>
</evidence>
<dbReference type="Pfam" id="PF01434">
    <property type="entry name" value="Peptidase_M41"/>
    <property type="match status" value="1"/>
</dbReference>
<feature type="compositionally biased region" description="Basic and acidic residues" evidence="16">
    <location>
        <begin position="654"/>
        <end position="676"/>
    </location>
</feature>
<evidence type="ECO:0000256" key="3">
    <source>
        <dbReference type="ARBA" id="ARBA00022475"/>
    </source>
</evidence>
<dbReference type="Gene3D" id="3.40.50.300">
    <property type="entry name" value="P-loop containing nucleotide triphosphate hydrolases"/>
    <property type="match status" value="1"/>
</dbReference>
<name>A0ABP9MEP0_9HYPH</name>
<comment type="similarity">
    <text evidence="2 14">In the C-terminal section; belongs to the peptidase M41 family.</text>
</comment>
<dbReference type="Proteomes" id="UP001501525">
    <property type="component" value="Unassembled WGS sequence"/>
</dbReference>
<evidence type="ECO:0000256" key="13">
    <source>
        <dbReference type="ARBA" id="ARBA00023136"/>
    </source>
</evidence>
<evidence type="ECO:0000256" key="2">
    <source>
        <dbReference type="ARBA" id="ARBA00010044"/>
    </source>
</evidence>
<dbReference type="SUPFAM" id="SSF52540">
    <property type="entry name" value="P-loop containing nucleoside triphosphate hydrolases"/>
    <property type="match status" value="1"/>
</dbReference>
<dbReference type="InterPro" id="IPR003959">
    <property type="entry name" value="ATPase_AAA_core"/>
</dbReference>
<evidence type="ECO:0000313" key="19">
    <source>
        <dbReference type="Proteomes" id="UP001501525"/>
    </source>
</evidence>
<feature type="region of interest" description="Disordered" evidence="16">
    <location>
        <begin position="596"/>
        <end position="638"/>
    </location>
</feature>
<keyword evidence="9 14" id="KW-0862">Zinc</keyword>